<dbReference type="EMBL" id="AP023092">
    <property type="protein sequence ID" value="BCE32904.1"/>
    <property type="molecule type" value="Genomic_DNA"/>
</dbReference>
<proteinExistence type="inferred from homology"/>
<reference evidence="16" key="5">
    <citation type="submission" date="2020-05" db="EMBL/GenBank/DDBJ databases">
        <title>Complete genome sequence of Bradyrhizobium diazoefficiens XF9 isolated from soybean nodule.</title>
        <authorList>
            <person name="Noda R."/>
            <person name="Kakizaki K."/>
            <person name="Minamisawa K."/>
        </authorList>
    </citation>
    <scope>NUCLEOTIDE SEQUENCE</scope>
    <source>
        <strain evidence="16">XF9</strain>
    </source>
</reference>
<organism evidence="14">
    <name type="scientific">Bradyrhizobium diazoefficiens</name>
    <dbReference type="NCBI Taxonomy" id="1355477"/>
    <lineage>
        <taxon>Bacteria</taxon>
        <taxon>Pseudomonadati</taxon>
        <taxon>Pseudomonadota</taxon>
        <taxon>Alphaproteobacteria</taxon>
        <taxon>Hyphomicrobiales</taxon>
        <taxon>Nitrobacteraceae</taxon>
        <taxon>Bradyrhizobium</taxon>
    </lineage>
</organism>
<evidence type="ECO:0000313" key="16">
    <source>
        <dbReference type="EMBL" id="BCE82461.1"/>
    </source>
</evidence>
<dbReference type="InterPro" id="IPR029055">
    <property type="entry name" value="Ntn_hydrolases_N"/>
</dbReference>
<dbReference type="EMBL" id="AP023098">
    <property type="protein sequence ID" value="BCE82461.1"/>
    <property type="molecule type" value="Genomic_DNA"/>
</dbReference>
<comment type="pathway">
    <text evidence="1">Amino-acid biosynthesis; L-asparagine biosynthesis; L-asparagine from L-aspartate (L-Gln route): step 1/1.</text>
</comment>
<dbReference type="RefSeq" id="WP_182869258.1">
    <property type="nucleotide sequence ID" value="NZ_AP022638.1"/>
</dbReference>
<gene>
    <name evidence="14" type="primary">asnB</name>
    <name evidence="12" type="ORF">XF2B_66730</name>
    <name evidence="13" type="ORF">XF3B_67130</name>
    <name evidence="14" type="ORF">XF5B_67220</name>
    <name evidence="15" type="ORF">XF6B_66900</name>
    <name evidence="16" type="ORF">XF9B_38820</name>
</gene>
<feature type="active site" description="For GATase activity" evidence="8">
    <location>
        <position position="2"/>
    </location>
</feature>
<dbReference type="CDD" id="cd01991">
    <property type="entry name" value="Asn_synthase_B_C"/>
    <property type="match status" value="1"/>
</dbReference>
<protein>
    <recommendedName>
        <fullName evidence="3">asparagine synthase (glutamine-hydrolyzing)</fullName>
        <ecNumber evidence="3">6.3.5.4</ecNumber>
    </recommendedName>
</protein>
<evidence type="ECO:0000313" key="12">
    <source>
        <dbReference type="EMBL" id="BCE32904.1"/>
    </source>
</evidence>
<reference evidence="14" key="3">
    <citation type="submission" date="2020-05" db="EMBL/GenBank/DDBJ databases">
        <title>Complete genome sequence of Bradyrhizobium diazoefficiens XF5 isolated from soybean nodule.</title>
        <authorList>
            <person name="Noda R."/>
            <person name="Kakizaki K."/>
            <person name="Minamisawa K."/>
        </authorList>
    </citation>
    <scope>NUCLEOTIDE SEQUENCE</scope>
    <source>
        <strain evidence="14">XF5</strain>
    </source>
</reference>
<evidence type="ECO:0000256" key="3">
    <source>
        <dbReference type="ARBA" id="ARBA00012737"/>
    </source>
</evidence>
<feature type="domain" description="Glutamine amidotransferase type-2" evidence="11">
    <location>
        <begin position="2"/>
        <end position="217"/>
    </location>
</feature>
<reference evidence="15" key="4">
    <citation type="submission" date="2020-05" db="EMBL/GenBank/DDBJ databases">
        <title>Complete genome sequence of Bradyrhizobium diazoefficiens XF6 isolated from soybean nodule.</title>
        <authorList>
            <person name="Noda R."/>
            <person name="Kakizaki K."/>
            <person name="Minamisawa K."/>
        </authorList>
    </citation>
    <scope>NUCLEOTIDE SEQUENCE</scope>
    <source>
        <strain evidence="15">XF6</strain>
    </source>
</reference>
<dbReference type="EMBL" id="AP023095">
    <property type="protein sequence ID" value="BCE59210.1"/>
    <property type="molecule type" value="Genomic_DNA"/>
</dbReference>
<comment type="similarity">
    <text evidence="2">Belongs to the asparagine synthetase family.</text>
</comment>
<feature type="site" description="Important for beta-aspartyl-AMP intermediate formation" evidence="10">
    <location>
        <position position="369"/>
    </location>
</feature>
<dbReference type="InterPro" id="IPR051786">
    <property type="entry name" value="ASN_synthetase/amidase"/>
</dbReference>
<dbReference type="GO" id="GO:0004066">
    <property type="term" value="F:asparagine synthase (glutamine-hydrolyzing) activity"/>
    <property type="evidence" value="ECO:0007669"/>
    <property type="project" value="UniProtKB-EC"/>
</dbReference>
<comment type="catalytic activity">
    <reaction evidence="7">
        <text>L-aspartate + L-glutamine + ATP + H2O = L-asparagine + L-glutamate + AMP + diphosphate + H(+)</text>
        <dbReference type="Rhea" id="RHEA:12228"/>
        <dbReference type="ChEBI" id="CHEBI:15377"/>
        <dbReference type="ChEBI" id="CHEBI:15378"/>
        <dbReference type="ChEBI" id="CHEBI:29985"/>
        <dbReference type="ChEBI" id="CHEBI:29991"/>
        <dbReference type="ChEBI" id="CHEBI:30616"/>
        <dbReference type="ChEBI" id="CHEBI:33019"/>
        <dbReference type="ChEBI" id="CHEBI:58048"/>
        <dbReference type="ChEBI" id="CHEBI:58359"/>
        <dbReference type="ChEBI" id="CHEBI:456215"/>
        <dbReference type="EC" id="6.3.5.4"/>
    </reaction>
</comment>
<evidence type="ECO:0000256" key="6">
    <source>
        <dbReference type="ARBA" id="ARBA00022962"/>
    </source>
</evidence>
<dbReference type="InterPro" id="IPR017932">
    <property type="entry name" value="GATase_2_dom"/>
</dbReference>
<keyword evidence="8" id="KW-0028">Amino-acid biosynthesis</keyword>
<dbReference type="SUPFAM" id="SSF52402">
    <property type="entry name" value="Adenine nucleotide alpha hydrolases-like"/>
    <property type="match status" value="1"/>
</dbReference>
<dbReference type="GO" id="GO:0005524">
    <property type="term" value="F:ATP binding"/>
    <property type="evidence" value="ECO:0007669"/>
    <property type="project" value="UniProtKB-KW"/>
</dbReference>
<reference evidence="13" key="2">
    <citation type="submission" date="2020-05" db="EMBL/GenBank/DDBJ databases">
        <title>Complete genome sequence of Bradyrhizobium diazoefficiens XF3 isolated from soybean nodule.</title>
        <authorList>
            <person name="Noda R."/>
            <person name="Kakizaki K."/>
            <person name="Minamisawa K."/>
        </authorList>
    </citation>
    <scope>NUCLEOTIDE SEQUENCE</scope>
    <source>
        <strain evidence="13">XF3</strain>
    </source>
</reference>
<dbReference type="GO" id="GO:0006529">
    <property type="term" value="P:asparagine biosynthetic process"/>
    <property type="evidence" value="ECO:0007669"/>
    <property type="project" value="UniProtKB-KW"/>
</dbReference>
<evidence type="ECO:0000256" key="1">
    <source>
        <dbReference type="ARBA" id="ARBA00005187"/>
    </source>
</evidence>
<evidence type="ECO:0000256" key="8">
    <source>
        <dbReference type="PIRSR" id="PIRSR001589-1"/>
    </source>
</evidence>
<sequence length="627" mass="71334">MCGILGWVVRGEHRQDYETLIRLTNLMNHRGPDGSGYWQGSTAGGRHQISLGHKRLSIIDVEGGTQPMWSDDGSIGLVFNGEIYNYVELREELIALGHAFRTSSDTEVLIEAYRAWGLDSIRRFRGMFAFGLWDARAQQLVLARDPFGKKPLFLAEKSGLLFASEIEPLLKFPGVDRLIDPQAVEHYLLNRYVPGPGTFFHAVRKLPPGCYLVWREGCTNITRYFTPPLASVEPDITDFDEAVRMFKAAFDDAVRIRMRSDVAFGAYLSGGIDSSAVVAAMVRHSYERVRTFSVGFREAAYSELDHARTIARQFDTDHEELVVDPHDFLKTWPDAILRRGAPVAETSDIPIMMLSHMAASKVKMVLTGEGADELLGGYPKHRAELWIELYQRLVPRIIHDRIISPVMHALPYDMRRVKILATAAGERDWPSRMQLWFGGVSMNERDRIFGRPLPITPPDSHPFSIRIGSNVRRTLFFDQTSWLPDNLLERGDRMMMAGSIEGRMPFMDTILAKLVARFPDEFLVGRSGGKSVLRAAMQHTLPPGILTRKKIGFRVPIEEWFRGPYREFIADLLVCDGARVAAFCNREILKRLVHEHLARRQNHEKLLWSLLNLEMFLRTFKPSGLEN</sequence>
<dbReference type="PROSITE" id="PS51278">
    <property type="entry name" value="GATASE_TYPE_2"/>
    <property type="match status" value="1"/>
</dbReference>
<dbReference type="GO" id="GO:0005829">
    <property type="term" value="C:cytosol"/>
    <property type="evidence" value="ECO:0007669"/>
    <property type="project" value="TreeGrafter"/>
</dbReference>
<keyword evidence="6 8" id="KW-0315">Glutamine amidotransferase</keyword>
<dbReference type="InterPro" id="IPR033738">
    <property type="entry name" value="AsnB_N"/>
</dbReference>
<dbReference type="AlphaFoldDB" id="A0A810A6U5"/>
<evidence type="ECO:0000313" key="13">
    <source>
        <dbReference type="EMBL" id="BCE41682.1"/>
    </source>
</evidence>
<evidence type="ECO:0000256" key="9">
    <source>
        <dbReference type="PIRSR" id="PIRSR001589-2"/>
    </source>
</evidence>
<keyword evidence="5 9" id="KW-0067">ATP-binding</keyword>
<dbReference type="EMBL" id="AP023096">
    <property type="protein sequence ID" value="BCE67891.1"/>
    <property type="molecule type" value="Genomic_DNA"/>
</dbReference>
<evidence type="ECO:0000259" key="11">
    <source>
        <dbReference type="PROSITE" id="PS51278"/>
    </source>
</evidence>
<dbReference type="Pfam" id="PF13537">
    <property type="entry name" value="GATase_7"/>
    <property type="match status" value="1"/>
</dbReference>
<keyword evidence="8" id="KW-0061">Asparagine biosynthesis</keyword>
<dbReference type="Pfam" id="PF00733">
    <property type="entry name" value="Asn_synthase"/>
    <property type="match status" value="1"/>
</dbReference>
<evidence type="ECO:0000256" key="7">
    <source>
        <dbReference type="ARBA" id="ARBA00048741"/>
    </source>
</evidence>
<keyword evidence="4 9" id="KW-0547">Nucleotide-binding</keyword>
<dbReference type="InterPro" id="IPR006426">
    <property type="entry name" value="Asn_synth_AEB"/>
</dbReference>
<dbReference type="InterPro" id="IPR001962">
    <property type="entry name" value="Asn_synthase"/>
</dbReference>
<evidence type="ECO:0000256" key="2">
    <source>
        <dbReference type="ARBA" id="ARBA00005752"/>
    </source>
</evidence>
<dbReference type="EMBL" id="AP023093">
    <property type="protein sequence ID" value="BCE41682.1"/>
    <property type="molecule type" value="Genomic_DNA"/>
</dbReference>
<dbReference type="CDD" id="cd00712">
    <property type="entry name" value="AsnB"/>
    <property type="match status" value="1"/>
</dbReference>
<feature type="binding site" evidence="9">
    <location>
        <position position="294"/>
    </location>
    <ligand>
        <name>ATP</name>
        <dbReference type="ChEBI" id="CHEBI:30616"/>
    </ligand>
</feature>
<dbReference type="PIRSF" id="PIRSF001589">
    <property type="entry name" value="Asn_synthetase_glu-h"/>
    <property type="match status" value="1"/>
</dbReference>
<dbReference type="Gene3D" id="3.40.50.620">
    <property type="entry name" value="HUPs"/>
    <property type="match status" value="2"/>
</dbReference>
<reference evidence="12" key="1">
    <citation type="submission" date="2020-05" db="EMBL/GenBank/DDBJ databases">
        <title>Complete genome sequence of Bradyrhizobium diazoefficiens XF2 isolated from soybean nodule.</title>
        <authorList>
            <person name="Noda R."/>
            <person name="Kakizaki K."/>
            <person name="Minamisawa K."/>
        </authorList>
    </citation>
    <scope>NUCLEOTIDE SEQUENCE</scope>
    <source>
        <strain evidence="12">XF2</strain>
    </source>
</reference>
<dbReference type="InterPro" id="IPR014729">
    <property type="entry name" value="Rossmann-like_a/b/a_fold"/>
</dbReference>
<dbReference type="PANTHER" id="PTHR43284">
    <property type="entry name" value="ASPARAGINE SYNTHETASE (GLUTAMINE-HYDROLYZING)"/>
    <property type="match status" value="1"/>
</dbReference>
<evidence type="ECO:0000256" key="10">
    <source>
        <dbReference type="PIRSR" id="PIRSR001589-3"/>
    </source>
</evidence>
<evidence type="ECO:0000256" key="4">
    <source>
        <dbReference type="ARBA" id="ARBA00022741"/>
    </source>
</evidence>
<feature type="binding site" evidence="9">
    <location>
        <position position="105"/>
    </location>
    <ligand>
        <name>L-glutamine</name>
        <dbReference type="ChEBI" id="CHEBI:58359"/>
    </ligand>
</feature>
<dbReference type="NCBIfam" id="TIGR01536">
    <property type="entry name" value="asn_synth_AEB"/>
    <property type="match status" value="1"/>
</dbReference>
<dbReference type="Gene3D" id="3.60.20.10">
    <property type="entry name" value="Glutamine Phosphoribosylpyrophosphate, subunit 1, domain 1"/>
    <property type="match status" value="1"/>
</dbReference>
<dbReference type="PANTHER" id="PTHR43284:SF1">
    <property type="entry name" value="ASPARAGINE SYNTHETASE"/>
    <property type="match status" value="1"/>
</dbReference>
<evidence type="ECO:0000313" key="14">
    <source>
        <dbReference type="EMBL" id="BCE59210.1"/>
    </source>
</evidence>
<dbReference type="SUPFAM" id="SSF56235">
    <property type="entry name" value="N-terminal nucleophile aminohydrolases (Ntn hydrolases)"/>
    <property type="match status" value="1"/>
</dbReference>
<evidence type="ECO:0000256" key="5">
    <source>
        <dbReference type="ARBA" id="ARBA00022840"/>
    </source>
</evidence>
<dbReference type="EC" id="6.3.5.4" evidence="3"/>
<name>A0A810A6U5_9BRAD</name>
<evidence type="ECO:0000313" key="15">
    <source>
        <dbReference type="EMBL" id="BCE67891.1"/>
    </source>
</evidence>
<accession>A0A810A6U5</accession>